<dbReference type="Gene3D" id="2.40.50.140">
    <property type="entry name" value="Nucleic acid-binding proteins"/>
    <property type="match status" value="1"/>
</dbReference>
<dbReference type="InterPro" id="IPR012340">
    <property type="entry name" value="NA-bd_OB-fold"/>
</dbReference>
<keyword evidence="3 5" id="KW-0687">Ribonucleoprotein</keyword>
<dbReference type="GO" id="GO:0016740">
    <property type="term" value="F:transferase activity"/>
    <property type="evidence" value="ECO:0007669"/>
    <property type="project" value="InterPro"/>
</dbReference>
<dbReference type="GO" id="GO:0015934">
    <property type="term" value="C:large ribosomal subunit"/>
    <property type="evidence" value="ECO:0007669"/>
    <property type="project" value="InterPro"/>
</dbReference>
<comment type="function">
    <text evidence="5">One of the primary rRNA binding proteins. Required for association of the 30S and 50S subunits to form the 70S ribosome, for tRNA binding and peptide bond formation. It has been suggested to have peptidyltransferase activity; this is somewhat controversial. Makes several contacts with the 16S rRNA in the 70S ribosome.</text>
</comment>
<dbReference type="PATRIC" id="fig|83552.4.peg.1804"/>
<dbReference type="Proteomes" id="UP000031307">
    <property type="component" value="Unassembled WGS sequence"/>
</dbReference>
<evidence type="ECO:0000256" key="4">
    <source>
        <dbReference type="ARBA" id="ARBA00035242"/>
    </source>
</evidence>
<feature type="region of interest" description="Disordered" evidence="6">
    <location>
        <begin position="29"/>
        <end position="67"/>
    </location>
</feature>
<proteinExistence type="inferred from homology"/>
<feature type="compositionally biased region" description="Basic and acidic residues" evidence="6">
    <location>
        <begin position="29"/>
        <end position="42"/>
    </location>
</feature>
<dbReference type="InterPro" id="IPR005880">
    <property type="entry name" value="Ribosomal_uL2_bac/org-type"/>
</dbReference>
<dbReference type="GO" id="GO:0019843">
    <property type="term" value="F:rRNA binding"/>
    <property type="evidence" value="ECO:0007669"/>
    <property type="project" value="UniProtKB-UniRule"/>
</dbReference>
<reference evidence="9 10" key="1">
    <citation type="journal article" date="2014" name="Mol. Biol. Evol.">
        <title>Massive expansion of Ubiquitination-related gene families within the Chlamydiae.</title>
        <authorList>
            <person name="Domman D."/>
            <person name="Collingro A."/>
            <person name="Lagkouvardos I."/>
            <person name="Gehre L."/>
            <person name="Weinmaier T."/>
            <person name="Rattei T."/>
            <person name="Subtil A."/>
            <person name="Horn M."/>
        </authorList>
    </citation>
    <scope>NUCLEOTIDE SEQUENCE [LARGE SCALE GENOMIC DNA]</scope>
    <source>
        <strain evidence="9 10">OEW1</strain>
    </source>
</reference>
<dbReference type="GO" id="GO:0002181">
    <property type="term" value="P:cytoplasmic translation"/>
    <property type="evidence" value="ECO:0007669"/>
    <property type="project" value="TreeGrafter"/>
</dbReference>
<comment type="similarity">
    <text evidence="1 5">Belongs to the universal ribosomal protein uL2 family.</text>
</comment>
<dbReference type="Gene3D" id="4.10.950.10">
    <property type="entry name" value="Ribosomal protein L2, domain 3"/>
    <property type="match status" value="1"/>
</dbReference>
<dbReference type="Gene3D" id="2.30.30.30">
    <property type="match status" value="1"/>
</dbReference>
<dbReference type="NCBIfam" id="TIGR01171">
    <property type="entry name" value="rplB_bact"/>
    <property type="match status" value="1"/>
</dbReference>
<dbReference type="InterPro" id="IPR014726">
    <property type="entry name" value="Ribosomal_uL2_dom3"/>
</dbReference>
<name>A0A0C1E7C7_9BACT</name>
<dbReference type="HAMAP" id="MF_01320_B">
    <property type="entry name" value="Ribosomal_uL2_B"/>
    <property type="match status" value="1"/>
</dbReference>
<feature type="domain" description="Large ribosomal subunit protein uL2 RNA-binding" evidence="8">
    <location>
        <begin position="53"/>
        <end position="129"/>
    </location>
</feature>
<keyword evidence="5" id="KW-0699">rRNA-binding</keyword>
<evidence type="ECO:0000256" key="5">
    <source>
        <dbReference type="HAMAP-Rule" id="MF_01320"/>
    </source>
</evidence>
<dbReference type="InterPro" id="IPR008991">
    <property type="entry name" value="Translation_prot_SH3-like_sf"/>
</dbReference>
<evidence type="ECO:0000256" key="1">
    <source>
        <dbReference type="ARBA" id="ARBA00005636"/>
    </source>
</evidence>
<accession>A0A0C1E7C7</accession>
<dbReference type="FunFam" id="2.30.30.30:FF:000001">
    <property type="entry name" value="50S ribosomal protein L2"/>
    <property type="match status" value="1"/>
</dbReference>
<dbReference type="FunFam" id="2.40.50.140:FF:000003">
    <property type="entry name" value="50S ribosomal protein L2"/>
    <property type="match status" value="1"/>
</dbReference>
<evidence type="ECO:0000313" key="9">
    <source>
        <dbReference type="EMBL" id="KIA77102.1"/>
    </source>
</evidence>
<dbReference type="FunFam" id="4.10.950.10:FF:000001">
    <property type="entry name" value="50S ribosomal protein L2"/>
    <property type="match status" value="1"/>
</dbReference>
<evidence type="ECO:0000313" key="10">
    <source>
        <dbReference type="Proteomes" id="UP000031307"/>
    </source>
</evidence>
<evidence type="ECO:0000259" key="7">
    <source>
        <dbReference type="SMART" id="SM01382"/>
    </source>
</evidence>
<dbReference type="InterPro" id="IPR022671">
    <property type="entry name" value="Ribosomal_uL2_CS"/>
</dbReference>
<dbReference type="PROSITE" id="PS00467">
    <property type="entry name" value="RIBOSOMAL_L2"/>
    <property type="match status" value="1"/>
</dbReference>
<sequence>MHEQMLKKYRPITPGTRQLVLPMNEKLTRANDHSKATVKPEKSLLSPKKRTNGRNNNGHITCRHKGGGHKRHYRLVDFKRDKENIPAVVNSIEYDPNRSAYVALLHYADGEKRYIIAPEGLKKGDKVQTSDQAPFRTGNCMRMMSMPLGSIIHSIELVPGKGAKLVRSAGLSAQLMARSGGYVTVRMPSGEVRMFNEKCRATFGTVSNSEYNLRVEGKAGRKRWKGIRPTVRGTAMNPVDHPHGGGEGKHKGNIPQTPWAQCTRGLRTRSLKKSNKFIVKDRRKK</sequence>
<dbReference type="PIRSF" id="PIRSF002158">
    <property type="entry name" value="Ribosomal_L2"/>
    <property type="match status" value="1"/>
</dbReference>
<dbReference type="SMART" id="SM01382">
    <property type="entry name" value="Ribosomal_L2_C"/>
    <property type="match status" value="1"/>
</dbReference>
<organism evidence="9 10">
    <name type="scientific">Parachlamydia acanthamoebae</name>
    <dbReference type="NCBI Taxonomy" id="83552"/>
    <lineage>
        <taxon>Bacteria</taxon>
        <taxon>Pseudomonadati</taxon>
        <taxon>Chlamydiota</taxon>
        <taxon>Chlamydiia</taxon>
        <taxon>Parachlamydiales</taxon>
        <taxon>Parachlamydiaceae</taxon>
        <taxon>Parachlamydia</taxon>
    </lineage>
</organism>
<dbReference type="InterPro" id="IPR014722">
    <property type="entry name" value="Rib_uL2_dom2"/>
</dbReference>
<dbReference type="AlphaFoldDB" id="A0A0C1E7C7"/>
<dbReference type="InterPro" id="IPR022669">
    <property type="entry name" value="Ribosomal_uL2_C"/>
</dbReference>
<feature type="domain" description="Large ribosomal subunit protein uL2 C-terminal" evidence="7">
    <location>
        <begin position="135"/>
        <end position="262"/>
    </location>
</feature>
<dbReference type="PANTHER" id="PTHR13691">
    <property type="entry name" value="RIBOSOMAL PROTEIN L2"/>
    <property type="match status" value="1"/>
</dbReference>
<dbReference type="SUPFAM" id="SSF50249">
    <property type="entry name" value="Nucleic acid-binding proteins"/>
    <property type="match status" value="1"/>
</dbReference>
<keyword evidence="5" id="KW-0694">RNA-binding</keyword>
<dbReference type="PANTHER" id="PTHR13691:SF5">
    <property type="entry name" value="LARGE RIBOSOMAL SUBUNIT PROTEIN UL2M"/>
    <property type="match status" value="1"/>
</dbReference>
<dbReference type="InterPro" id="IPR022666">
    <property type="entry name" value="Ribosomal_uL2_RNA-bd_dom"/>
</dbReference>
<dbReference type="InterPro" id="IPR002171">
    <property type="entry name" value="Ribosomal_uL2"/>
</dbReference>
<evidence type="ECO:0000256" key="6">
    <source>
        <dbReference type="SAM" id="MobiDB-lite"/>
    </source>
</evidence>
<dbReference type="Pfam" id="PF03947">
    <property type="entry name" value="Ribosomal_L2_C"/>
    <property type="match status" value="1"/>
</dbReference>
<protein>
    <recommendedName>
        <fullName evidence="4 5">Large ribosomal subunit protein uL2</fullName>
    </recommendedName>
</protein>
<evidence type="ECO:0000259" key="8">
    <source>
        <dbReference type="SMART" id="SM01383"/>
    </source>
</evidence>
<keyword evidence="2 5" id="KW-0689">Ribosomal protein</keyword>
<evidence type="ECO:0000256" key="2">
    <source>
        <dbReference type="ARBA" id="ARBA00022980"/>
    </source>
</evidence>
<dbReference type="EMBL" id="JSAM01000091">
    <property type="protein sequence ID" value="KIA77102.1"/>
    <property type="molecule type" value="Genomic_DNA"/>
</dbReference>
<dbReference type="Pfam" id="PF00181">
    <property type="entry name" value="Ribosomal_L2_N"/>
    <property type="match status" value="1"/>
</dbReference>
<feature type="compositionally biased region" description="Basic and acidic residues" evidence="6">
    <location>
        <begin position="240"/>
        <end position="250"/>
    </location>
</feature>
<feature type="region of interest" description="Disordered" evidence="6">
    <location>
        <begin position="232"/>
        <end position="258"/>
    </location>
</feature>
<evidence type="ECO:0000256" key="3">
    <source>
        <dbReference type="ARBA" id="ARBA00023274"/>
    </source>
</evidence>
<dbReference type="SUPFAM" id="SSF50104">
    <property type="entry name" value="Translation proteins SH3-like domain"/>
    <property type="match status" value="1"/>
</dbReference>
<comment type="caution">
    <text evidence="9">The sequence shown here is derived from an EMBL/GenBank/DDBJ whole genome shotgun (WGS) entry which is preliminary data.</text>
</comment>
<comment type="subunit">
    <text evidence="5">Part of the 50S ribosomal subunit. Forms a bridge to the 30S subunit in the 70S ribosome.</text>
</comment>
<dbReference type="GO" id="GO:0003735">
    <property type="term" value="F:structural constituent of ribosome"/>
    <property type="evidence" value="ECO:0007669"/>
    <property type="project" value="InterPro"/>
</dbReference>
<gene>
    <name evidence="5 9" type="primary">rplB</name>
    <name evidence="9" type="ORF">DB43_GV00520</name>
</gene>
<dbReference type="SMART" id="SM01383">
    <property type="entry name" value="Ribosomal_L2"/>
    <property type="match status" value="1"/>
</dbReference>